<keyword evidence="1" id="KW-0001">2Fe-2S</keyword>
<sequence length="120" mass="13068">MPDAARRIGLCHRDEIVDGSARGFDPFDSGQDALFVVGHGGQPYGYRNACPHVDGAPMAWRRDAYLNSTGTRIVCYAHGAQFLPESGRCVQGPCLGQYLQPVPLEVDGSGVLYAWITNRE</sequence>
<evidence type="ECO:0000313" key="6">
    <source>
        <dbReference type="EMBL" id="MEQ6290583.1"/>
    </source>
</evidence>
<dbReference type="SUPFAM" id="SSF50022">
    <property type="entry name" value="ISP domain"/>
    <property type="match status" value="1"/>
</dbReference>
<dbReference type="Gene3D" id="2.102.10.10">
    <property type="entry name" value="Rieske [2Fe-2S] iron-sulphur domain"/>
    <property type="match status" value="1"/>
</dbReference>
<evidence type="ECO:0000256" key="2">
    <source>
        <dbReference type="ARBA" id="ARBA00022723"/>
    </source>
</evidence>
<keyword evidence="7" id="KW-1185">Reference proteome</keyword>
<evidence type="ECO:0000256" key="3">
    <source>
        <dbReference type="ARBA" id="ARBA00023004"/>
    </source>
</evidence>
<proteinExistence type="predicted"/>
<dbReference type="CDD" id="cd03467">
    <property type="entry name" value="Rieske"/>
    <property type="match status" value="1"/>
</dbReference>
<gene>
    <name evidence="6" type="ORF">ABNW52_08145</name>
</gene>
<name>A0ABV1M371_9NEIS</name>
<dbReference type="InterPro" id="IPR017941">
    <property type="entry name" value="Rieske_2Fe-2S"/>
</dbReference>
<dbReference type="InterPro" id="IPR036922">
    <property type="entry name" value="Rieske_2Fe-2S_sf"/>
</dbReference>
<dbReference type="Pfam" id="PF00355">
    <property type="entry name" value="Rieske"/>
    <property type="match status" value="1"/>
</dbReference>
<feature type="domain" description="Rieske" evidence="5">
    <location>
        <begin position="8"/>
        <end position="113"/>
    </location>
</feature>
<keyword evidence="3" id="KW-0408">Iron</keyword>
<keyword evidence="2" id="KW-0479">Metal-binding</keyword>
<accession>A0ABV1M371</accession>
<keyword evidence="4" id="KW-0411">Iron-sulfur</keyword>
<dbReference type="RefSeq" id="WP_349586211.1">
    <property type="nucleotide sequence ID" value="NZ_JBEFLD010000004.1"/>
</dbReference>
<dbReference type="PANTHER" id="PTHR40261">
    <property type="match status" value="1"/>
</dbReference>
<organism evidence="6 7">
    <name type="scientific">Vogesella oryzagri</name>
    <dbReference type="NCBI Taxonomy" id="3160864"/>
    <lineage>
        <taxon>Bacteria</taxon>
        <taxon>Pseudomonadati</taxon>
        <taxon>Pseudomonadota</taxon>
        <taxon>Betaproteobacteria</taxon>
        <taxon>Neisseriales</taxon>
        <taxon>Chromobacteriaceae</taxon>
        <taxon>Vogesella</taxon>
    </lineage>
</organism>
<reference evidence="6" key="1">
    <citation type="submission" date="2024-06" db="EMBL/GenBank/DDBJ databases">
        <title>Genome sequence of Vogesella sp. MAHUQ-64.</title>
        <authorList>
            <person name="Huq M.A."/>
        </authorList>
    </citation>
    <scope>NUCLEOTIDE SEQUENCE</scope>
    <source>
        <strain evidence="6">MAHUQ-64</strain>
    </source>
</reference>
<dbReference type="PANTHER" id="PTHR40261:SF1">
    <property type="entry name" value="RIESKE DOMAIN-CONTAINING PROTEIN"/>
    <property type="match status" value="1"/>
</dbReference>
<evidence type="ECO:0000256" key="4">
    <source>
        <dbReference type="ARBA" id="ARBA00023014"/>
    </source>
</evidence>
<protein>
    <submittedName>
        <fullName evidence="6">Rieske (2Fe-2S) protein</fullName>
    </submittedName>
</protein>
<evidence type="ECO:0000313" key="7">
    <source>
        <dbReference type="Proteomes" id="UP001433638"/>
    </source>
</evidence>
<evidence type="ECO:0000259" key="5">
    <source>
        <dbReference type="PROSITE" id="PS51296"/>
    </source>
</evidence>
<dbReference type="PROSITE" id="PS51296">
    <property type="entry name" value="RIESKE"/>
    <property type="match status" value="1"/>
</dbReference>
<dbReference type="Proteomes" id="UP001433638">
    <property type="component" value="Unassembled WGS sequence"/>
</dbReference>
<comment type="caution">
    <text evidence="6">The sequence shown here is derived from an EMBL/GenBank/DDBJ whole genome shotgun (WGS) entry which is preliminary data.</text>
</comment>
<dbReference type="EMBL" id="JBEFLD010000004">
    <property type="protein sequence ID" value="MEQ6290583.1"/>
    <property type="molecule type" value="Genomic_DNA"/>
</dbReference>
<evidence type="ECO:0000256" key="1">
    <source>
        <dbReference type="ARBA" id="ARBA00022714"/>
    </source>
</evidence>